<feature type="transmembrane region" description="Helical" evidence="1">
    <location>
        <begin position="51"/>
        <end position="71"/>
    </location>
</feature>
<keyword evidence="1" id="KW-0472">Membrane</keyword>
<name>A0AAU7BWE6_9FLAO</name>
<feature type="transmembrane region" description="Helical" evidence="1">
    <location>
        <begin position="177"/>
        <end position="195"/>
    </location>
</feature>
<organism evidence="2">
    <name type="scientific">Pontimicrobium sp. SW4</name>
    <dbReference type="NCBI Taxonomy" id="3153519"/>
    <lineage>
        <taxon>Bacteria</taxon>
        <taxon>Pseudomonadati</taxon>
        <taxon>Bacteroidota</taxon>
        <taxon>Flavobacteriia</taxon>
        <taxon>Flavobacteriales</taxon>
        <taxon>Flavobacteriaceae</taxon>
        <taxon>Pontimicrobium</taxon>
    </lineage>
</organism>
<dbReference type="RefSeq" id="WP_347925405.1">
    <property type="nucleotide sequence ID" value="NZ_CP157199.1"/>
</dbReference>
<evidence type="ECO:0008006" key="3">
    <source>
        <dbReference type="Google" id="ProtNLM"/>
    </source>
</evidence>
<dbReference type="AlphaFoldDB" id="A0AAU7BWE6"/>
<evidence type="ECO:0000256" key="1">
    <source>
        <dbReference type="SAM" id="Phobius"/>
    </source>
</evidence>
<reference evidence="2" key="1">
    <citation type="submission" date="2024-05" db="EMBL/GenBank/DDBJ databases">
        <title>Pontimicrobium maritimus sp. nov., isolated form sea water.</title>
        <authorList>
            <person name="Muhammad N."/>
            <person name="Vuong T.Q."/>
            <person name="Han H.L."/>
            <person name="Kim S.-G."/>
        </authorList>
    </citation>
    <scope>NUCLEOTIDE SEQUENCE</scope>
    <source>
        <strain evidence="2">SW4</strain>
    </source>
</reference>
<keyword evidence="1" id="KW-1133">Transmembrane helix</keyword>
<feature type="transmembrane region" description="Helical" evidence="1">
    <location>
        <begin position="152"/>
        <end position="170"/>
    </location>
</feature>
<evidence type="ECO:0000313" key="2">
    <source>
        <dbReference type="EMBL" id="XBG62287.1"/>
    </source>
</evidence>
<feature type="transmembrane region" description="Helical" evidence="1">
    <location>
        <begin position="118"/>
        <end position="140"/>
    </location>
</feature>
<protein>
    <recommendedName>
        <fullName evidence="3">Histidine kinase N-terminal 7TM region domain-containing protein</fullName>
    </recommendedName>
</protein>
<accession>A0AAU7BWE6</accession>
<feature type="transmembrane region" description="Helical" evidence="1">
    <location>
        <begin position="86"/>
        <end position="106"/>
    </location>
</feature>
<feature type="transmembrane region" description="Helical" evidence="1">
    <location>
        <begin position="207"/>
        <end position="227"/>
    </location>
</feature>
<sequence length="371" mass="43187">MLLKFLNFQDINNEILSFYGWWQFSVCLFAFIALIAIWWHIGKKQNDFGQVWLALSVLCWSFSGAFEIYFIKTNTTSEIVVDGWRSVWSLLNSLFILLALPWFRYLPESIGHIIKSKYWIYIVGVPFLFSILPTLSRMLSGKIITMINELDVYYSIFTLGFLGYVLWESFLKRRLKALAFLSMVCILIVLVAQAYKLSGNDINLTLFSAIFKTSLIMIFFALALSWVKELAENVIPDSNNFHIKFLSNKLSSGKIEHVVFLKGFPGTEKRKVKLTPALFELLSKFAKRKISNNDDWLEIKPKNFSHSNRVFDINDYNEVKRLLIALLDGVFGKDSWTIDHHLNPLKMTLFEMSEKRDRKIRLKIPKENISI</sequence>
<proteinExistence type="predicted"/>
<feature type="transmembrane region" description="Helical" evidence="1">
    <location>
        <begin position="20"/>
        <end position="39"/>
    </location>
</feature>
<keyword evidence="1" id="KW-0812">Transmembrane</keyword>
<gene>
    <name evidence="2" type="ORF">ABGB03_05130</name>
</gene>
<dbReference type="EMBL" id="CP157199">
    <property type="protein sequence ID" value="XBG62287.1"/>
    <property type="molecule type" value="Genomic_DNA"/>
</dbReference>